<dbReference type="Proteomes" id="UP000005365">
    <property type="component" value="Unassembled WGS sequence"/>
</dbReference>
<evidence type="ECO:0000256" key="1">
    <source>
        <dbReference type="SAM" id="Phobius"/>
    </source>
</evidence>
<feature type="transmembrane region" description="Helical" evidence="1">
    <location>
        <begin position="70"/>
        <end position="88"/>
    </location>
</feature>
<keyword evidence="1" id="KW-0472">Membrane</keyword>
<protein>
    <submittedName>
        <fullName evidence="2">Uncharacterized protein</fullName>
    </submittedName>
</protein>
<comment type="caution">
    <text evidence="2">The sequence shown here is derived from an EMBL/GenBank/DDBJ whole genome shotgun (WGS) entry which is preliminary data.</text>
</comment>
<keyword evidence="3" id="KW-1185">Reference proteome</keyword>
<evidence type="ECO:0000313" key="2">
    <source>
        <dbReference type="EMBL" id="EET42692.1"/>
    </source>
</evidence>
<proteinExistence type="predicted"/>
<dbReference type="EMBL" id="ACKO02000040">
    <property type="protein sequence ID" value="EET42692.1"/>
    <property type="molecule type" value="Genomic_DNA"/>
</dbReference>
<dbReference type="eggNOG" id="ENOG503488E">
    <property type="taxonomic scope" value="Bacteria"/>
</dbReference>
<name>C6MAH4_NEISI</name>
<gene>
    <name evidence="2" type="ORF">NEISICOT_03556</name>
</gene>
<keyword evidence="1" id="KW-1133">Transmembrane helix</keyword>
<organism evidence="2 3">
    <name type="scientific">Neisseria sicca ATCC 29256</name>
    <dbReference type="NCBI Taxonomy" id="547045"/>
    <lineage>
        <taxon>Bacteria</taxon>
        <taxon>Pseudomonadati</taxon>
        <taxon>Pseudomonadota</taxon>
        <taxon>Betaproteobacteria</taxon>
        <taxon>Neisseriales</taxon>
        <taxon>Neisseriaceae</taxon>
        <taxon>Neisseria</taxon>
    </lineage>
</organism>
<evidence type="ECO:0000313" key="3">
    <source>
        <dbReference type="Proteomes" id="UP000005365"/>
    </source>
</evidence>
<sequence length="100" mass="10938">MGYRVGLQCFENIEVANDFVLSQTAPVINGEGKLIFPQKMGKDWFMNGEKIVLSLPECSVVDQMSGGAKVAVPFITIFVLMFCFKLIAKFISGMGVHDGS</sequence>
<dbReference type="RefSeq" id="WP_003762066.1">
    <property type="nucleotide sequence ID" value="NZ_ACKO02000040.1"/>
</dbReference>
<reference evidence="2" key="1">
    <citation type="submission" date="2009-07" db="EMBL/GenBank/DDBJ databases">
        <authorList>
            <person name="Weinstock G."/>
            <person name="Sodergren E."/>
            <person name="Clifton S."/>
            <person name="Fulton L."/>
            <person name="Fulton B."/>
            <person name="Courtney L."/>
            <person name="Fronick C."/>
            <person name="Harrison M."/>
            <person name="Strong C."/>
            <person name="Farmer C."/>
            <person name="Delahaunty K."/>
            <person name="Markovic C."/>
            <person name="Hall O."/>
            <person name="Minx P."/>
            <person name="Tomlinson C."/>
            <person name="Mitreva M."/>
            <person name="Nelson J."/>
            <person name="Hou S."/>
            <person name="Wollam A."/>
            <person name="Pepin K.H."/>
            <person name="Johnson M."/>
            <person name="Bhonagiri V."/>
            <person name="Nash W.E."/>
            <person name="Warren W."/>
            <person name="Chinwalla A."/>
            <person name="Mardis E.R."/>
            <person name="Wilson R.K."/>
        </authorList>
    </citation>
    <scope>NUCLEOTIDE SEQUENCE [LARGE SCALE GENOMIC DNA]</scope>
    <source>
        <strain evidence="2">ATCC 29256</strain>
    </source>
</reference>
<keyword evidence="1" id="KW-0812">Transmembrane</keyword>
<dbReference type="AlphaFoldDB" id="C6MAH4"/>
<accession>C6MAH4</accession>